<dbReference type="InterPro" id="IPR000914">
    <property type="entry name" value="SBP_5_dom"/>
</dbReference>
<keyword evidence="8" id="KW-1185">Reference proteome</keyword>
<accession>A0A5C4XFN9</accession>
<dbReference type="AlphaFoldDB" id="A0A5C4XFN9"/>
<proteinExistence type="inferred from homology"/>
<dbReference type="InterPro" id="IPR039424">
    <property type="entry name" value="SBP_5"/>
</dbReference>
<comment type="similarity">
    <text evidence="2">Belongs to the bacterial solute-binding protein 5 family.</text>
</comment>
<evidence type="ECO:0000256" key="4">
    <source>
        <dbReference type="ARBA" id="ARBA00022729"/>
    </source>
</evidence>
<dbReference type="RefSeq" id="WP_139678109.1">
    <property type="nucleotide sequence ID" value="NZ_VDMN01000005.1"/>
</dbReference>
<evidence type="ECO:0000256" key="3">
    <source>
        <dbReference type="ARBA" id="ARBA00022448"/>
    </source>
</evidence>
<reference evidence="7 8" key="1">
    <citation type="submission" date="2019-06" db="EMBL/GenBank/DDBJ databases">
        <title>The draft genome of Rhizobium smilacinae PTYR-5.</title>
        <authorList>
            <person name="Liu L."/>
            <person name="Li L."/>
            <person name="Zhang X."/>
        </authorList>
    </citation>
    <scope>NUCLEOTIDE SEQUENCE [LARGE SCALE GENOMIC DNA]</scope>
    <source>
        <strain evidence="7 8">PTYR-5</strain>
    </source>
</reference>
<dbReference type="GO" id="GO:0015833">
    <property type="term" value="P:peptide transport"/>
    <property type="evidence" value="ECO:0007669"/>
    <property type="project" value="TreeGrafter"/>
</dbReference>
<keyword evidence="3" id="KW-0813">Transport</keyword>
<dbReference type="CDD" id="cd08492">
    <property type="entry name" value="PBP2_NikA_DppA_OppA_like_15"/>
    <property type="match status" value="1"/>
</dbReference>
<dbReference type="Gene3D" id="3.10.105.10">
    <property type="entry name" value="Dipeptide-binding Protein, Domain 3"/>
    <property type="match status" value="1"/>
</dbReference>
<dbReference type="InterPro" id="IPR023920">
    <property type="entry name" value="ABC_transptr_sub-bd_KPN01854"/>
</dbReference>
<keyword evidence="4 5" id="KW-0732">Signal</keyword>
<dbReference type="PANTHER" id="PTHR30290">
    <property type="entry name" value="PERIPLASMIC BINDING COMPONENT OF ABC TRANSPORTER"/>
    <property type="match status" value="1"/>
</dbReference>
<dbReference type="EMBL" id="VDMN01000005">
    <property type="protein sequence ID" value="TNM61661.1"/>
    <property type="molecule type" value="Genomic_DNA"/>
</dbReference>
<evidence type="ECO:0000256" key="5">
    <source>
        <dbReference type="SAM" id="SignalP"/>
    </source>
</evidence>
<feature type="signal peptide" evidence="5">
    <location>
        <begin position="1"/>
        <end position="21"/>
    </location>
</feature>
<dbReference type="Proteomes" id="UP000311605">
    <property type="component" value="Unassembled WGS sequence"/>
</dbReference>
<comment type="caution">
    <text evidence="7">The sequence shown here is derived from an EMBL/GenBank/DDBJ whole genome shotgun (WGS) entry which is preliminary data.</text>
</comment>
<dbReference type="GO" id="GO:1904680">
    <property type="term" value="F:peptide transmembrane transporter activity"/>
    <property type="evidence" value="ECO:0007669"/>
    <property type="project" value="TreeGrafter"/>
</dbReference>
<dbReference type="Gene3D" id="3.40.190.10">
    <property type="entry name" value="Periplasmic binding protein-like II"/>
    <property type="match status" value="1"/>
</dbReference>
<dbReference type="InterPro" id="IPR030678">
    <property type="entry name" value="Peptide/Ni-bd"/>
</dbReference>
<name>A0A5C4XFN9_9HYPH</name>
<dbReference type="OrthoDB" id="9801912at2"/>
<evidence type="ECO:0000313" key="7">
    <source>
        <dbReference type="EMBL" id="TNM61661.1"/>
    </source>
</evidence>
<organism evidence="7 8">
    <name type="scientific">Aliirhizobium smilacinae</name>
    <dbReference type="NCBI Taxonomy" id="1395944"/>
    <lineage>
        <taxon>Bacteria</taxon>
        <taxon>Pseudomonadati</taxon>
        <taxon>Pseudomonadota</taxon>
        <taxon>Alphaproteobacteria</taxon>
        <taxon>Hyphomicrobiales</taxon>
        <taxon>Rhizobiaceae</taxon>
        <taxon>Aliirhizobium</taxon>
    </lineage>
</organism>
<dbReference type="GO" id="GO:0030288">
    <property type="term" value="C:outer membrane-bounded periplasmic space"/>
    <property type="evidence" value="ECO:0007669"/>
    <property type="project" value="UniProtKB-ARBA"/>
</dbReference>
<dbReference type="GO" id="GO:0043190">
    <property type="term" value="C:ATP-binding cassette (ABC) transporter complex"/>
    <property type="evidence" value="ECO:0007669"/>
    <property type="project" value="InterPro"/>
</dbReference>
<feature type="domain" description="Solute-binding protein family 5" evidence="6">
    <location>
        <begin position="77"/>
        <end position="433"/>
    </location>
</feature>
<dbReference type="PIRSF" id="PIRSF002741">
    <property type="entry name" value="MppA"/>
    <property type="match status" value="1"/>
</dbReference>
<evidence type="ECO:0000256" key="2">
    <source>
        <dbReference type="ARBA" id="ARBA00005695"/>
    </source>
</evidence>
<protein>
    <submittedName>
        <fullName evidence="7">TIGR04028 family ABC transporter substrate-binding protein</fullName>
    </submittedName>
</protein>
<evidence type="ECO:0000259" key="6">
    <source>
        <dbReference type="Pfam" id="PF00496"/>
    </source>
</evidence>
<gene>
    <name evidence="7" type="ORF">FHP24_20585</name>
</gene>
<sequence length="542" mass="58670">MTHYRTLIAFSLGLLATTTFATAGLAADAPAKGGTLVYLEQQAHTNLYPPAGGFYPNGGVLNQITDKLTYQNPKTLEIEPWLATSWTVNDNATEYTFKLRPGVTFSDGTPVDAATVAKNFDTFGLGNKPLKQPVSEVVNNYDHSEVIDPLTVKFYFKKPSPGFLQGTSVIGSGIVSLSTLALPFEQLGDATKIIGSGPFVVKAETIGKSLDLTVREDYNWGPAKLEHQGRAYLDGINYIVTAEDSVRIGALLAGQADFIRQIQAYDEGQVEAQSFTIYAPGTRGVNNSIVFRPDNPLVSDIKVRKALSLAVNRDEILSTIFSKNYPKATSIIASTAIGYVAQEDKLGYDPEKAEALLDEAGFKLGADGIRAKDGQKLVLTSYESLPQPQSRAVLQLIAQQWSKLGVKLNVLAGDAGSKVIDELDPLKTPVAVAMVGRADPDVVKSQYYPTNRNLLLQKGGVSDKVKTFSDDRLNAILDEIASQPDREKRLKAVADAQAYVLDQAYAVPIFEEPQAFAGAPYVKGVAFEAVGRPAFYSTWLDK</sequence>
<evidence type="ECO:0000256" key="1">
    <source>
        <dbReference type="ARBA" id="ARBA00004418"/>
    </source>
</evidence>
<comment type="subcellular location">
    <subcellularLocation>
        <location evidence="1">Periplasm</location>
    </subcellularLocation>
</comment>
<dbReference type="PANTHER" id="PTHR30290:SF9">
    <property type="entry name" value="OLIGOPEPTIDE-BINDING PROTEIN APPA"/>
    <property type="match status" value="1"/>
</dbReference>
<dbReference type="NCBIfam" id="TIGR04028">
    <property type="entry name" value="SBP_KPN_01854"/>
    <property type="match status" value="1"/>
</dbReference>
<dbReference type="Pfam" id="PF00496">
    <property type="entry name" value="SBP_bac_5"/>
    <property type="match status" value="1"/>
</dbReference>
<feature type="chain" id="PRO_5023149991" evidence="5">
    <location>
        <begin position="22"/>
        <end position="542"/>
    </location>
</feature>
<evidence type="ECO:0000313" key="8">
    <source>
        <dbReference type="Proteomes" id="UP000311605"/>
    </source>
</evidence>
<dbReference type="SUPFAM" id="SSF53850">
    <property type="entry name" value="Periplasmic binding protein-like II"/>
    <property type="match status" value="1"/>
</dbReference>